<dbReference type="Proteomes" id="UP001169066">
    <property type="component" value="Unassembled WGS sequence"/>
</dbReference>
<reference evidence="1" key="1">
    <citation type="submission" date="2023-01" db="EMBL/GenBank/DDBJ databases">
        <title>Sulfurovum sp. XTW-4 genome assembly.</title>
        <authorList>
            <person name="Wang J."/>
        </authorList>
    </citation>
    <scope>NUCLEOTIDE SEQUENCE</scope>
    <source>
        <strain evidence="1">XTW-4</strain>
    </source>
</reference>
<name>A0ABT7QUQ2_9BACT</name>
<evidence type="ECO:0008006" key="3">
    <source>
        <dbReference type="Google" id="ProtNLM"/>
    </source>
</evidence>
<gene>
    <name evidence="1" type="ORF">PF327_10830</name>
</gene>
<protein>
    <recommendedName>
        <fullName evidence="3">DUF4055 domain-containing protein</fullName>
    </recommendedName>
</protein>
<evidence type="ECO:0000313" key="2">
    <source>
        <dbReference type="Proteomes" id="UP001169066"/>
    </source>
</evidence>
<sequence>MSVPEFKIKDTTVIAQSKKCNDVYVGANRVQEYLIKSNSESTIEFNSRKSIASCGTTFKKGINSIVDILFKTEITIDEKVSPKLTKYYETADGKQSLNKIAKTLLKQLLLSNKVYVLVWTPVNDAKNAKEEEQKGIRPYIEIITRDRVMDNILKRDSLGNIVHIAIAGSYVESETRYETKTNNEYRVYFNDGITEIFRETKDGVSLYQTVQSEVEELNIIELTMDEVNDIPNFINEANYQLQHYNIESAKDSYNKKLAFPFVVTWGMMSNSSGIATEKTDDNGNTIQVVEFQANKGIDFSVHPETGAKLGDVEIKELDGNADTILKTTLEDKKLAILDGFIKFFTESSGNKTVEQSESERTAGESMAASLSQDMEHYLNRIHDLMCKFAGEKTEGYISTNKEFIDSGLTDIVYKMLSDLYMDETIDREAFLTEIQSYGLLKTIDIQKLKDRLTANGVS</sequence>
<organism evidence="1 2">
    <name type="scientific">Sulfurovum xiamenensis</name>
    <dbReference type="NCBI Taxonomy" id="3019066"/>
    <lineage>
        <taxon>Bacteria</taxon>
        <taxon>Pseudomonadati</taxon>
        <taxon>Campylobacterota</taxon>
        <taxon>Epsilonproteobacteria</taxon>
        <taxon>Campylobacterales</taxon>
        <taxon>Sulfurovaceae</taxon>
        <taxon>Sulfurovum</taxon>
    </lineage>
</organism>
<keyword evidence="2" id="KW-1185">Reference proteome</keyword>
<dbReference type="EMBL" id="JAQIBC010000012">
    <property type="protein sequence ID" value="MDM5264689.1"/>
    <property type="molecule type" value="Genomic_DNA"/>
</dbReference>
<proteinExistence type="predicted"/>
<comment type="caution">
    <text evidence="1">The sequence shown here is derived from an EMBL/GenBank/DDBJ whole genome shotgun (WGS) entry which is preliminary data.</text>
</comment>
<evidence type="ECO:0000313" key="1">
    <source>
        <dbReference type="EMBL" id="MDM5264689.1"/>
    </source>
</evidence>
<dbReference type="RefSeq" id="WP_289402589.1">
    <property type="nucleotide sequence ID" value="NZ_JAQIBC010000012.1"/>
</dbReference>
<accession>A0ABT7QUQ2</accession>